<dbReference type="EMBL" id="CP000050">
    <property type="protein sequence ID" value="AAY47824.1"/>
    <property type="molecule type" value="Genomic_DNA"/>
</dbReference>
<dbReference type="Pfam" id="PF03934">
    <property type="entry name" value="T2SSK"/>
    <property type="match status" value="1"/>
</dbReference>
<reference evidence="14 15" key="1">
    <citation type="journal article" date="2005" name="Genome Res.">
        <title>Comparative and functional genomic analyses of the pathogenicity of phytopathogen Xanthomonas campestris pv. campestris.</title>
        <authorList>
            <person name="Qian W."/>
            <person name="Jia Y."/>
            <person name="Ren S.X."/>
            <person name="He Y.Q."/>
            <person name="Feng J.X."/>
            <person name="Lu L.F."/>
            <person name="Sun Q."/>
            <person name="Ying G."/>
            <person name="Tang D.J."/>
            <person name="Tang H."/>
            <person name="Wu W."/>
            <person name="Hao P."/>
            <person name="Wang L."/>
            <person name="Jiang B.L."/>
            <person name="Zeng S."/>
            <person name="Gu W.Y."/>
            <person name="Lu G."/>
            <person name="Rong L."/>
            <person name="Tian Y."/>
            <person name="Yao Z."/>
            <person name="Fu G."/>
            <person name="Chen B."/>
            <person name="Fang R."/>
            <person name="Qiang B."/>
            <person name="Chen Z."/>
            <person name="Zhao G.P."/>
            <person name="Tang J.L."/>
            <person name="He C."/>
        </authorList>
    </citation>
    <scope>NUCLEOTIDE SEQUENCE [LARGE SCALE GENOMIC DNA]</scope>
    <source>
        <strain evidence="14 15">8004</strain>
    </source>
</reference>
<dbReference type="GO" id="GO:0009306">
    <property type="term" value="P:protein secretion"/>
    <property type="evidence" value="ECO:0007669"/>
    <property type="project" value="InterPro"/>
</dbReference>
<dbReference type="HOGENOM" id="CLU_057294_0_0_6"/>
<evidence type="ECO:0000259" key="13">
    <source>
        <dbReference type="Pfam" id="PF21687"/>
    </source>
</evidence>
<dbReference type="AlphaFoldDB" id="A0A0H2X5M6"/>
<dbReference type="SUPFAM" id="SSF54523">
    <property type="entry name" value="Pili subunits"/>
    <property type="match status" value="1"/>
</dbReference>
<evidence type="ECO:0000256" key="11">
    <source>
        <dbReference type="SAM" id="Phobius"/>
    </source>
</evidence>
<accession>A0A0H2X5M6</accession>
<comment type="similarity">
    <text evidence="2 10">Belongs to the GSP K family.</text>
</comment>
<evidence type="ECO:0000256" key="5">
    <source>
        <dbReference type="ARBA" id="ARBA00022519"/>
    </source>
</evidence>
<feature type="domain" description="T2SS protein K first SAM-like" evidence="13">
    <location>
        <begin position="107"/>
        <end position="215"/>
    </location>
</feature>
<sequence length="330" mass="35809">MSGRGGAHRQRGVALLTVLLLVAVMTVLMVAVLDDLRFGLRRSGNGEAMTQAQWYALGSEAFARQRLQTLSRRDPLRTTLDGGWDDQPLSFPLEGGSVQLRLRDRGSCFNLNSVVFGAAEQWQRSEEGVRQYVVLLRTLGIAPAQADALADALVDWIDSDQQPGAQGAEDAAYLQSALPLRTGDTLLAGVSELRAIAGYTPALLARLQPHVCALPSGRLSQVNINTLRATDAAVLVAIAEGTLDLGAARRLIAARPAGGWRDVQAFFRQPALLQVTVPDAMYEQIVLRTEYFSLYSQVDYAGAEVMLEALLQQAPAGRIRLVARQWSSDQ</sequence>
<dbReference type="Pfam" id="PF21687">
    <property type="entry name" value="T2SSK_1st"/>
    <property type="match status" value="1"/>
</dbReference>
<dbReference type="InterPro" id="IPR045584">
    <property type="entry name" value="Pilin-like"/>
</dbReference>
<evidence type="ECO:0000313" key="15">
    <source>
        <dbReference type="Proteomes" id="UP000000420"/>
    </source>
</evidence>
<evidence type="ECO:0000256" key="6">
    <source>
        <dbReference type="ARBA" id="ARBA00022692"/>
    </source>
</evidence>
<organism evidence="14 15">
    <name type="scientific">Xanthomonas campestris pv. campestris (strain 8004)</name>
    <dbReference type="NCBI Taxonomy" id="314565"/>
    <lineage>
        <taxon>Bacteria</taxon>
        <taxon>Pseudomonadati</taxon>
        <taxon>Pseudomonadota</taxon>
        <taxon>Gammaproteobacteria</taxon>
        <taxon>Lysobacterales</taxon>
        <taxon>Lysobacteraceae</taxon>
        <taxon>Xanthomonas</taxon>
    </lineage>
</organism>
<dbReference type="GO" id="GO:0005886">
    <property type="term" value="C:plasma membrane"/>
    <property type="evidence" value="ECO:0007669"/>
    <property type="project" value="UniProtKB-SubCell"/>
</dbReference>
<feature type="transmembrane region" description="Helical" evidence="11">
    <location>
        <begin position="12"/>
        <end position="33"/>
    </location>
</feature>
<dbReference type="PANTHER" id="PTHR38831">
    <property type="entry name" value="TYPE II SECRETION SYSTEM PROTEIN K"/>
    <property type="match status" value="1"/>
</dbReference>
<keyword evidence="3 10" id="KW-0813">Transport</keyword>
<evidence type="ECO:0000259" key="12">
    <source>
        <dbReference type="Pfam" id="PF03934"/>
    </source>
</evidence>
<evidence type="ECO:0000313" key="14">
    <source>
        <dbReference type="EMBL" id="AAY47824.1"/>
    </source>
</evidence>
<dbReference type="NCBIfam" id="NF037980">
    <property type="entry name" value="T2SS_GspK"/>
    <property type="match status" value="1"/>
</dbReference>
<dbReference type="InterPro" id="IPR005628">
    <property type="entry name" value="GspK"/>
</dbReference>
<gene>
    <name evidence="14" type="ordered locus">XC_0746</name>
</gene>
<evidence type="ECO:0000256" key="10">
    <source>
        <dbReference type="PIRNR" id="PIRNR002786"/>
    </source>
</evidence>
<dbReference type="Gene3D" id="3.30.1300.30">
    <property type="entry name" value="GSPII I/J protein-like"/>
    <property type="match status" value="1"/>
</dbReference>
<dbReference type="PIRSF" id="PIRSF002786">
    <property type="entry name" value="XcpX"/>
    <property type="match status" value="1"/>
</dbReference>
<feature type="domain" description="T2SS protein K second SAM-like" evidence="12">
    <location>
        <begin position="222"/>
        <end position="287"/>
    </location>
</feature>
<protein>
    <recommendedName>
        <fullName evidence="10">Type II secretion system protein K</fullName>
    </recommendedName>
</protein>
<name>A0A0H2X5M6_XANC8</name>
<dbReference type="InterPro" id="IPR038072">
    <property type="entry name" value="GspK_central_sf"/>
</dbReference>
<evidence type="ECO:0000256" key="8">
    <source>
        <dbReference type="ARBA" id="ARBA00022989"/>
    </source>
</evidence>
<keyword evidence="5 10" id="KW-0997">Cell inner membrane</keyword>
<dbReference type="InterPro" id="IPR049179">
    <property type="entry name" value="T2SSK_SAM-like_2nd"/>
</dbReference>
<dbReference type="KEGG" id="xcb:XC_0746"/>
<proteinExistence type="inferred from homology"/>
<keyword evidence="8 11" id="KW-1133">Transmembrane helix</keyword>
<dbReference type="Gene3D" id="1.10.40.60">
    <property type="entry name" value="EpsJ-like"/>
    <property type="match status" value="2"/>
</dbReference>
<dbReference type="SUPFAM" id="SSF158544">
    <property type="entry name" value="GspK insert domain-like"/>
    <property type="match status" value="2"/>
</dbReference>
<dbReference type="PANTHER" id="PTHR38831:SF1">
    <property type="entry name" value="TYPE II SECRETION SYSTEM PROTEIN K-RELATED"/>
    <property type="match status" value="1"/>
</dbReference>
<keyword evidence="4 10" id="KW-1003">Cell membrane</keyword>
<dbReference type="Proteomes" id="UP000000420">
    <property type="component" value="Chromosome"/>
</dbReference>
<evidence type="ECO:0000256" key="4">
    <source>
        <dbReference type="ARBA" id="ARBA00022475"/>
    </source>
</evidence>
<keyword evidence="6 11" id="KW-0812">Transmembrane</keyword>
<keyword evidence="7" id="KW-0653">Protein transport</keyword>
<keyword evidence="9 10" id="KW-0472">Membrane</keyword>
<evidence type="ECO:0000256" key="1">
    <source>
        <dbReference type="ARBA" id="ARBA00004533"/>
    </source>
</evidence>
<comment type="subcellular location">
    <subcellularLocation>
        <location evidence="1 10">Cell inner membrane</location>
    </subcellularLocation>
</comment>
<evidence type="ECO:0000256" key="9">
    <source>
        <dbReference type="ARBA" id="ARBA00023136"/>
    </source>
</evidence>
<evidence type="ECO:0000256" key="3">
    <source>
        <dbReference type="ARBA" id="ARBA00022448"/>
    </source>
</evidence>
<evidence type="ECO:0000256" key="7">
    <source>
        <dbReference type="ARBA" id="ARBA00022927"/>
    </source>
</evidence>
<evidence type="ECO:0000256" key="2">
    <source>
        <dbReference type="ARBA" id="ARBA00007246"/>
    </source>
</evidence>
<dbReference type="RefSeq" id="WP_011038516.1">
    <property type="nucleotide sequence ID" value="NC_007086.1"/>
</dbReference>
<dbReference type="InterPro" id="IPR049031">
    <property type="entry name" value="T2SSK_SAM-like_1st"/>
</dbReference>